<dbReference type="PROSITE" id="PS51186">
    <property type="entry name" value="GNAT"/>
    <property type="match status" value="1"/>
</dbReference>
<dbReference type="InterPro" id="IPR000182">
    <property type="entry name" value="GNAT_dom"/>
</dbReference>
<accession>A0ABX0Y8K3</accession>
<gene>
    <name evidence="6" type="ORF">HC031_29040</name>
</gene>
<dbReference type="Pfam" id="PF13530">
    <property type="entry name" value="SCP2_2"/>
    <property type="match status" value="1"/>
</dbReference>
<dbReference type="PANTHER" id="PTHR37817">
    <property type="entry name" value="N-ACETYLTRANSFERASE EIS"/>
    <property type="match status" value="1"/>
</dbReference>
<evidence type="ECO:0000256" key="3">
    <source>
        <dbReference type="ARBA" id="ARBA00023315"/>
    </source>
</evidence>
<feature type="active site" description="Proton acceptor; via carboxylate" evidence="4">
    <location>
        <position position="393"/>
    </location>
</feature>
<dbReference type="InterPro" id="IPR025559">
    <property type="entry name" value="Eis_dom"/>
</dbReference>
<feature type="domain" description="N-acetyltransferase" evidence="5">
    <location>
        <begin position="1"/>
        <end position="152"/>
    </location>
</feature>
<feature type="binding site" evidence="4">
    <location>
        <begin position="66"/>
        <end position="68"/>
    </location>
    <ligand>
        <name>acetyl-CoA</name>
        <dbReference type="ChEBI" id="CHEBI:57288"/>
    </ligand>
</feature>
<dbReference type="Pfam" id="PF17668">
    <property type="entry name" value="Acetyltransf_17"/>
    <property type="match status" value="1"/>
</dbReference>
<proteinExistence type="inferred from homology"/>
<dbReference type="InterPro" id="IPR041380">
    <property type="entry name" value="Acetyltransf_17"/>
</dbReference>
<dbReference type="Gene3D" id="3.30.1050.10">
    <property type="entry name" value="SCP2 sterol-binding domain"/>
    <property type="match status" value="1"/>
</dbReference>
<dbReference type="Pfam" id="PF13527">
    <property type="entry name" value="Acetyltransf_9"/>
    <property type="match status" value="1"/>
</dbReference>
<dbReference type="HAMAP" id="MF_01812">
    <property type="entry name" value="Eis"/>
    <property type="match status" value="1"/>
</dbReference>
<name>A0ABX0Y8K3_9ACTN</name>
<keyword evidence="2 4" id="KW-0808">Transferase</keyword>
<sequence length="393" mass="43026">MTDVVGAAFGEELTAEQIEKERLVFEPTRAHVVDHDEDGTVAHAGAYTRDVTVPGATVPAAHVTGVGVRPTHRRRGLLTRLMVHQLREVRERGEPIALLWASEGRIYQRFGYGLAALCHSFTADRREIRLAGPDGAPVGRLRDATPEQVRKELQQVYERVRAERPGWSSRDDSWWSWRLHDAPGRRHGYTERRAVLCDGPDGVDGYALWRRKGEWTDTGPKGEVEVVELVAATPAAYRALWDFLFAVDLTRTVSYRFAAADEPLRYLVNEPRALGEKASDSLWVRVVDVPAALSARRYAAPVDLALEVSDNLIAENTGRWRLTGDADGAVCAPTTDAADLACDVADLGALYLGGTGLGTLAAAGRVRELRAGAVTAAAAAFGWRRQPSALDIF</sequence>
<dbReference type="InterPro" id="IPR022902">
    <property type="entry name" value="NAcTrfase_Eis"/>
</dbReference>
<dbReference type="SUPFAM" id="SSF55718">
    <property type="entry name" value="SCP-like"/>
    <property type="match status" value="1"/>
</dbReference>
<evidence type="ECO:0000256" key="2">
    <source>
        <dbReference type="ARBA" id="ARBA00022679"/>
    </source>
</evidence>
<organism evidence="6 7">
    <name type="scientific">Planosporangium thailandense</name>
    <dbReference type="NCBI Taxonomy" id="765197"/>
    <lineage>
        <taxon>Bacteria</taxon>
        <taxon>Bacillati</taxon>
        <taxon>Actinomycetota</taxon>
        <taxon>Actinomycetes</taxon>
        <taxon>Micromonosporales</taxon>
        <taxon>Micromonosporaceae</taxon>
        <taxon>Planosporangium</taxon>
    </lineage>
</organism>
<feature type="active site" description="Proton donor" evidence="4">
    <location>
        <position position="107"/>
    </location>
</feature>
<feature type="binding site" evidence="4">
    <location>
        <begin position="102"/>
        <end position="103"/>
    </location>
    <ligand>
        <name>acetyl-CoA</name>
        <dbReference type="ChEBI" id="CHEBI:57288"/>
    </ligand>
</feature>
<dbReference type="CDD" id="cd04301">
    <property type="entry name" value="NAT_SF"/>
    <property type="match status" value="1"/>
</dbReference>
<feature type="binding site" evidence="4">
    <location>
        <begin position="74"/>
        <end position="79"/>
    </location>
    <ligand>
        <name>acetyl-CoA</name>
        <dbReference type="ChEBI" id="CHEBI:57288"/>
    </ligand>
</feature>
<dbReference type="Proteomes" id="UP000722989">
    <property type="component" value="Unassembled WGS sequence"/>
</dbReference>
<dbReference type="InterPro" id="IPR051554">
    <property type="entry name" value="Acetyltransferase_Eis"/>
</dbReference>
<dbReference type="InterPro" id="IPR016181">
    <property type="entry name" value="Acyl_CoA_acyltransferase"/>
</dbReference>
<evidence type="ECO:0000256" key="1">
    <source>
        <dbReference type="ARBA" id="ARBA00009213"/>
    </source>
</evidence>
<dbReference type="InterPro" id="IPR036527">
    <property type="entry name" value="SCP2_sterol-bd_dom_sf"/>
</dbReference>
<comment type="subunit">
    <text evidence="4">Homohexamer; trimer of dimers.</text>
</comment>
<dbReference type="Gene3D" id="3.40.630.30">
    <property type="match status" value="2"/>
</dbReference>
<evidence type="ECO:0000313" key="6">
    <source>
        <dbReference type="EMBL" id="NJC73733.1"/>
    </source>
</evidence>
<evidence type="ECO:0000256" key="4">
    <source>
        <dbReference type="HAMAP-Rule" id="MF_01812"/>
    </source>
</evidence>
<keyword evidence="3 4" id="KW-0012">Acyltransferase</keyword>
<protein>
    <submittedName>
        <fullName evidence="6">GNAT family N-acetyltransferase</fullName>
    </submittedName>
</protein>
<evidence type="ECO:0000313" key="7">
    <source>
        <dbReference type="Proteomes" id="UP000722989"/>
    </source>
</evidence>
<dbReference type="PANTHER" id="PTHR37817:SF1">
    <property type="entry name" value="N-ACETYLTRANSFERASE EIS"/>
    <property type="match status" value="1"/>
</dbReference>
<dbReference type="EMBL" id="JAATVY010000035">
    <property type="protein sequence ID" value="NJC73733.1"/>
    <property type="molecule type" value="Genomic_DNA"/>
</dbReference>
<comment type="caution">
    <text evidence="6">The sequence shown here is derived from an EMBL/GenBank/DDBJ whole genome shotgun (WGS) entry which is preliminary data.</text>
</comment>
<dbReference type="SUPFAM" id="SSF55729">
    <property type="entry name" value="Acyl-CoA N-acyltransferases (Nat)"/>
    <property type="match status" value="1"/>
</dbReference>
<dbReference type="NCBIfam" id="NF002367">
    <property type="entry name" value="PRK01346.1-4"/>
    <property type="match status" value="1"/>
</dbReference>
<keyword evidence="7" id="KW-1185">Reference proteome</keyword>
<comment type="similarity">
    <text evidence="1 4">Belongs to the acetyltransferase Eis family.</text>
</comment>
<reference evidence="6 7" key="1">
    <citation type="submission" date="2020-03" db="EMBL/GenBank/DDBJ databases">
        <title>WGS of the type strain of Planosporangium spp.</title>
        <authorList>
            <person name="Thawai C."/>
        </authorList>
    </citation>
    <scope>NUCLEOTIDE SEQUENCE [LARGE SCALE GENOMIC DNA]</scope>
    <source>
        <strain evidence="6 7">TBRC 5610</strain>
    </source>
</reference>
<evidence type="ECO:0000259" key="5">
    <source>
        <dbReference type="PROSITE" id="PS51186"/>
    </source>
</evidence>